<evidence type="ECO:0000313" key="2">
    <source>
        <dbReference type="Proteomes" id="UP000436006"/>
    </source>
</evidence>
<keyword evidence="2" id="KW-1185">Reference proteome</keyword>
<comment type="caution">
    <text evidence="1">The sequence shown here is derived from an EMBL/GenBank/DDBJ whole genome shotgun (WGS) entry which is preliminary data.</text>
</comment>
<proteinExistence type="predicted"/>
<dbReference type="Gene3D" id="1.10.10.60">
    <property type="entry name" value="Homeodomain-like"/>
    <property type="match status" value="1"/>
</dbReference>
<protein>
    <recommendedName>
        <fullName evidence="3">Helix-turn-helix domain-containing protein</fullName>
    </recommendedName>
</protein>
<dbReference type="RefSeq" id="WP_157588138.1">
    <property type="nucleotide sequence ID" value="NZ_WPIN01000011.1"/>
</dbReference>
<name>A0A7K1SHX5_9BACT</name>
<accession>A0A7K1SHX5</accession>
<evidence type="ECO:0000313" key="1">
    <source>
        <dbReference type="EMBL" id="MVM33419.1"/>
    </source>
</evidence>
<organism evidence="1 2">
    <name type="scientific">Spirosoma arboris</name>
    <dbReference type="NCBI Taxonomy" id="2682092"/>
    <lineage>
        <taxon>Bacteria</taxon>
        <taxon>Pseudomonadati</taxon>
        <taxon>Bacteroidota</taxon>
        <taxon>Cytophagia</taxon>
        <taxon>Cytophagales</taxon>
        <taxon>Cytophagaceae</taxon>
        <taxon>Spirosoma</taxon>
    </lineage>
</organism>
<evidence type="ECO:0008006" key="3">
    <source>
        <dbReference type="Google" id="ProtNLM"/>
    </source>
</evidence>
<gene>
    <name evidence="1" type="ORF">GO755_25500</name>
</gene>
<dbReference type="AlphaFoldDB" id="A0A7K1SHX5"/>
<sequence>MPVSEASPTTQPATDRLNYVMRDYSKNEMEARLAGRERRLGYFNKVQQLRQAGLSISKISRQLAMNRSTVCRYAYAESFPERIRRPTGRSMLTPFWTTWKIAISRAVVTLNSCGENFVSRAIRVLTIR</sequence>
<reference evidence="1 2" key="1">
    <citation type="submission" date="2019-12" db="EMBL/GenBank/DDBJ databases">
        <title>Spirosoma sp. HMF4905 genome sequencing and assembly.</title>
        <authorList>
            <person name="Kang H."/>
            <person name="Cha I."/>
            <person name="Kim H."/>
            <person name="Joh K."/>
        </authorList>
    </citation>
    <scope>NUCLEOTIDE SEQUENCE [LARGE SCALE GENOMIC DNA]</scope>
    <source>
        <strain evidence="1 2">HMF4905</strain>
    </source>
</reference>
<dbReference type="EMBL" id="WPIN01000011">
    <property type="protein sequence ID" value="MVM33419.1"/>
    <property type="molecule type" value="Genomic_DNA"/>
</dbReference>
<dbReference type="Proteomes" id="UP000436006">
    <property type="component" value="Unassembled WGS sequence"/>
</dbReference>